<proteinExistence type="predicted"/>
<name>A0ABP5KQJ6_9ACTN</name>
<evidence type="ECO:0000313" key="2">
    <source>
        <dbReference type="EMBL" id="GAA2135918.1"/>
    </source>
</evidence>
<evidence type="ECO:0000313" key="3">
    <source>
        <dbReference type="Proteomes" id="UP001422759"/>
    </source>
</evidence>
<feature type="domain" description="DUF6968" evidence="1">
    <location>
        <begin position="11"/>
        <end position="102"/>
    </location>
</feature>
<dbReference type="EMBL" id="BAAANT010000006">
    <property type="protein sequence ID" value="GAA2135918.1"/>
    <property type="molecule type" value="Genomic_DNA"/>
</dbReference>
<comment type="caution">
    <text evidence="2">The sequence shown here is derived from an EMBL/GenBank/DDBJ whole genome shotgun (WGS) entry which is preliminary data.</text>
</comment>
<dbReference type="Pfam" id="PF22302">
    <property type="entry name" value="DUF6968"/>
    <property type="match status" value="1"/>
</dbReference>
<protein>
    <recommendedName>
        <fullName evidence="1">DUF6968 domain-containing protein</fullName>
    </recommendedName>
</protein>
<evidence type="ECO:0000259" key="1">
    <source>
        <dbReference type="Pfam" id="PF22302"/>
    </source>
</evidence>
<sequence length="114" mass="12608">MQKQPLGEVIAERVLQAHHADGSSHPVVVRIGRPYTERERGVDWSCPGQVDGLGDDTVVTVHGVDALQALLLCLYRVRTSVRHLAAEHSLRISWLEGDDLGLRIEPETPAEELL</sequence>
<accession>A0ABP5KQJ6</accession>
<organism evidence="2 3">
    <name type="scientific">Kitasatospora kazusensis</name>
    <dbReference type="NCBI Taxonomy" id="407974"/>
    <lineage>
        <taxon>Bacteria</taxon>
        <taxon>Bacillati</taxon>
        <taxon>Actinomycetota</taxon>
        <taxon>Actinomycetes</taxon>
        <taxon>Kitasatosporales</taxon>
        <taxon>Streptomycetaceae</taxon>
        <taxon>Kitasatospora</taxon>
    </lineage>
</organism>
<gene>
    <name evidence="2" type="ORF">GCM10009760_15000</name>
</gene>
<dbReference type="InterPro" id="IPR054241">
    <property type="entry name" value="DUF6968"/>
</dbReference>
<keyword evidence="3" id="KW-1185">Reference proteome</keyword>
<dbReference type="Proteomes" id="UP001422759">
    <property type="component" value="Unassembled WGS sequence"/>
</dbReference>
<dbReference type="RefSeq" id="WP_344462063.1">
    <property type="nucleotide sequence ID" value="NZ_BAAANT010000006.1"/>
</dbReference>
<reference evidence="3" key="1">
    <citation type="journal article" date="2019" name="Int. J. Syst. Evol. Microbiol.">
        <title>The Global Catalogue of Microorganisms (GCM) 10K type strain sequencing project: providing services to taxonomists for standard genome sequencing and annotation.</title>
        <authorList>
            <consortium name="The Broad Institute Genomics Platform"/>
            <consortium name="The Broad Institute Genome Sequencing Center for Infectious Disease"/>
            <person name="Wu L."/>
            <person name="Ma J."/>
        </authorList>
    </citation>
    <scope>NUCLEOTIDE SEQUENCE [LARGE SCALE GENOMIC DNA]</scope>
    <source>
        <strain evidence="3">JCM 14560</strain>
    </source>
</reference>